<proteinExistence type="predicted"/>
<gene>
    <name evidence="1" type="ORF">LBW59_15840</name>
</gene>
<dbReference type="RefSeq" id="WP_271656828.1">
    <property type="nucleotide sequence ID" value="NZ_JAIVFG010000026.1"/>
</dbReference>
<evidence type="ECO:0000313" key="2">
    <source>
        <dbReference type="Proteomes" id="UP001144050"/>
    </source>
</evidence>
<dbReference type="EMBL" id="JAIVFG010000026">
    <property type="protein sequence ID" value="MDB0572233.1"/>
    <property type="molecule type" value="Genomic_DNA"/>
</dbReference>
<sequence>MKLTVQDNIAAATAAMRDRLGNQLPYAAARALTRTARQAVKPAIIDEMRRVFDRPTPYTLNALYVRSATKAVLEASVGVKDEVGKGTAQERYLDPQVRGGGRNVKRFESMLRSVGALPADMFLVPGGAAKLDQYGNVSRGQIVEILAYLQAFSLSGFKANSTPETKARRWKGRGKTPGYAYFVLSKPEGKLPAGIYKRINYGASAGHKPWRTAHLAYGGAKPVFVFVRQPAYRKRLPFNEVAERVARARLPEELMQAAQEALGTAK</sequence>
<name>A0AAW5ZS43_RALSL</name>
<evidence type="ECO:0008006" key="3">
    <source>
        <dbReference type="Google" id="ProtNLM"/>
    </source>
</evidence>
<evidence type="ECO:0000313" key="1">
    <source>
        <dbReference type="EMBL" id="MDB0572233.1"/>
    </source>
</evidence>
<comment type="caution">
    <text evidence="1">The sequence shown here is derived from an EMBL/GenBank/DDBJ whole genome shotgun (WGS) entry which is preliminary data.</text>
</comment>
<reference evidence="1" key="1">
    <citation type="submission" date="2021-09" db="EMBL/GenBank/DDBJ databases">
        <title>Genomic analysis of Ralstonia spp.</title>
        <authorList>
            <person name="Aburjaile F."/>
            <person name="Ariute J.C."/>
            <person name="Pais A.K.L."/>
            <person name="Albuquerque G.M.R."/>
            <person name="Silva A.M.F."/>
            <person name="Brenig B."/>
            <person name="Azevedo V."/>
            <person name="Matiuzzi M."/>
            <person name="Ramos R."/>
            <person name="Goes-Neto A."/>
            <person name="Soares S."/>
            <person name="Iseppon A.M.B."/>
            <person name="Souza E."/>
            <person name="Gama M."/>
        </authorList>
    </citation>
    <scope>NUCLEOTIDE SEQUENCE</scope>
    <source>
        <strain evidence="1">CCRMRs91</strain>
    </source>
</reference>
<dbReference type="AlphaFoldDB" id="A0AAW5ZS43"/>
<organism evidence="1 2">
    <name type="scientific">Ralstonia solanacearum</name>
    <name type="common">Pseudomonas solanacearum</name>
    <dbReference type="NCBI Taxonomy" id="305"/>
    <lineage>
        <taxon>Bacteria</taxon>
        <taxon>Pseudomonadati</taxon>
        <taxon>Pseudomonadota</taxon>
        <taxon>Betaproteobacteria</taxon>
        <taxon>Burkholderiales</taxon>
        <taxon>Burkholderiaceae</taxon>
        <taxon>Ralstonia</taxon>
        <taxon>Ralstonia solanacearum species complex</taxon>
    </lineage>
</organism>
<protein>
    <recommendedName>
        <fullName evidence="3">Phage protein</fullName>
    </recommendedName>
</protein>
<dbReference type="Proteomes" id="UP001144050">
    <property type="component" value="Unassembled WGS sequence"/>
</dbReference>
<accession>A0AAW5ZS43</accession>